<comment type="cofactor">
    <cofactor evidence="13">
        <name>heme</name>
        <dbReference type="ChEBI" id="CHEBI:30413"/>
    </cofactor>
    <text evidence="13">Binds 4 heme groups per subunit.</text>
</comment>
<keyword evidence="9 15" id="KW-1133">Transmembrane helix</keyword>
<comment type="caution">
    <text evidence="17">The sequence shown here is derived from an EMBL/GenBank/DDBJ whole genome shotgun (WGS) entry which is preliminary data.</text>
</comment>
<feature type="binding site" description="covalent" evidence="13">
    <location>
        <position position="180"/>
    </location>
    <ligand>
        <name>heme</name>
        <dbReference type="ChEBI" id="CHEBI:30413"/>
        <label>4</label>
    </ligand>
</feature>
<evidence type="ECO:0000256" key="13">
    <source>
        <dbReference type="PIRSR" id="PIRSR000013-1"/>
    </source>
</evidence>
<dbReference type="Proteomes" id="UP000240987">
    <property type="component" value="Unassembled WGS sequence"/>
</dbReference>
<dbReference type="EMBL" id="PYMJ01000010">
    <property type="protein sequence ID" value="PSU48331.1"/>
    <property type="molecule type" value="Genomic_DNA"/>
</dbReference>
<feature type="binding site" description="axial binding residue" evidence="14">
    <location>
        <position position="148"/>
    </location>
    <ligand>
        <name>heme</name>
        <dbReference type="ChEBI" id="CHEBI:30413"/>
        <label>3</label>
    </ligand>
    <ligandPart>
        <name>Fe</name>
        <dbReference type="ChEBI" id="CHEBI:18248"/>
    </ligandPart>
</feature>
<gene>
    <name evidence="17" type="ORF">C9J12_11995</name>
</gene>
<dbReference type="SUPFAM" id="SSF48695">
    <property type="entry name" value="Multiheme cytochromes"/>
    <property type="match status" value="1"/>
</dbReference>
<comment type="PTM">
    <text evidence="12">Binds 4 heme groups per subunit.</text>
</comment>
<dbReference type="PANTHER" id="PTHR30333">
    <property type="entry name" value="CYTOCHROME C-TYPE PROTEIN"/>
    <property type="match status" value="1"/>
</dbReference>
<feature type="binding site" description="axial binding residue" evidence="14">
    <location>
        <position position="88"/>
    </location>
    <ligand>
        <name>heme</name>
        <dbReference type="ChEBI" id="CHEBI:30413"/>
        <label>2</label>
    </ligand>
    <ligandPart>
        <name>Fe</name>
        <dbReference type="ChEBI" id="CHEBI:18248"/>
    </ligandPart>
</feature>
<keyword evidence="5 12" id="KW-0349">Heme</keyword>
<comment type="similarity">
    <text evidence="2">Belongs to the NapC/NirT/NrfH family.</text>
</comment>
<evidence type="ECO:0000256" key="10">
    <source>
        <dbReference type="ARBA" id="ARBA00023004"/>
    </source>
</evidence>
<dbReference type="RefSeq" id="WP_107242936.1">
    <property type="nucleotide sequence ID" value="NZ_PYMJ01000010.1"/>
</dbReference>
<accession>A0A2T3JHD3</accession>
<reference evidence="17 18" key="1">
    <citation type="submission" date="2018-01" db="EMBL/GenBank/DDBJ databases">
        <title>Whole genome sequencing of Histamine producing bacteria.</title>
        <authorList>
            <person name="Butler K."/>
        </authorList>
    </citation>
    <scope>NUCLEOTIDE SEQUENCE [LARGE SCALE GENOMIC DNA]</scope>
    <source>
        <strain evidence="17 18">JCM 12947</strain>
    </source>
</reference>
<evidence type="ECO:0000256" key="14">
    <source>
        <dbReference type="PIRSR" id="PIRSR000013-2"/>
    </source>
</evidence>
<feature type="transmembrane region" description="Helical" evidence="15">
    <location>
        <begin position="21"/>
        <end position="41"/>
    </location>
</feature>
<keyword evidence="6 15" id="KW-0812">Transmembrane</keyword>
<keyword evidence="18" id="KW-1185">Reference proteome</keyword>
<proteinExistence type="inferred from homology"/>
<evidence type="ECO:0000256" key="5">
    <source>
        <dbReference type="ARBA" id="ARBA00022617"/>
    </source>
</evidence>
<dbReference type="InterPro" id="IPR036280">
    <property type="entry name" value="Multihaem_cyt_sf"/>
</dbReference>
<evidence type="ECO:0000256" key="2">
    <source>
        <dbReference type="ARBA" id="ARBA00007395"/>
    </source>
</evidence>
<organism evidence="17 18">
    <name type="scientific">Photobacterium frigidiphilum</name>
    <dbReference type="NCBI Taxonomy" id="264736"/>
    <lineage>
        <taxon>Bacteria</taxon>
        <taxon>Pseudomonadati</taxon>
        <taxon>Pseudomonadota</taxon>
        <taxon>Gammaproteobacteria</taxon>
        <taxon>Vibrionales</taxon>
        <taxon>Vibrionaceae</taxon>
        <taxon>Photobacterium</taxon>
    </lineage>
</organism>
<evidence type="ECO:0000256" key="3">
    <source>
        <dbReference type="ARBA" id="ARBA00022448"/>
    </source>
</evidence>
<dbReference type="GO" id="GO:0005886">
    <property type="term" value="C:plasma membrane"/>
    <property type="evidence" value="ECO:0007669"/>
    <property type="project" value="UniProtKB-SubCell"/>
</dbReference>
<feature type="binding site" description="covalent" evidence="13">
    <location>
        <position position="144"/>
    </location>
    <ligand>
        <name>heme</name>
        <dbReference type="ChEBI" id="CHEBI:30413"/>
        <label>3</label>
    </ligand>
</feature>
<evidence type="ECO:0000256" key="15">
    <source>
        <dbReference type="SAM" id="Phobius"/>
    </source>
</evidence>
<dbReference type="GO" id="GO:0009055">
    <property type="term" value="F:electron transfer activity"/>
    <property type="evidence" value="ECO:0007669"/>
    <property type="project" value="TreeGrafter"/>
</dbReference>
<feature type="binding site" description="covalent" evidence="13">
    <location>
        <position position="87"/>
    </location>
    <ligand>
        <name>heme</name>
        <dbReference type="ChEBI" id="CHEBI:30413"/>
        <label>2</label>
    </ligand>
</feature>
<keyword evidence="10 12" id="KW-0408">Iron</keyword>
<comment type="subcellular location">
    <subcellularLocation>
        <location evidence="1">Cell membrane</location>
        <topology evidence="1">Single-pass membrane protein</topology>
    </subcellularLocation>
</comment>
<feature type="binding site" description="axial binding residue" evidence="14">
    <location>
        <position position="186"/>
    </location>
    <ligand>
        <name>heme</name>
        <dbReference type="ChEBI" id="CHEBI:30413"/>
        <label>2</label>
    </ligand>
    <ligandPart>
        <name>Fe</name>
        <dbReference type="ChEBI" id="CHEBI:18248"/>
    </ligandPart>
</feature>
<dbReference type="GO" id="GO:0019333">
    <property type="term" value="P:denitrification pathway"/>
    <property type="evidence" value="ECO:0007669"/>
    <property type="project" value="InterPro"/>
</dbReference>
<sequence>MAQKNNFIRRYWRLLKGRSSVPMGIVAAFCFVAGIIFWYGFNWTMAVTNTEAFCIGCHEMKDNVYPSYTKSIHYSNRSGVRAVCSDCHVPHEMVDKIVRKIQASKEVWGKITNKINTPEKFAEHRLSMAQREWQRFKKNDSLECRNCHDQAFMNFDKQGAPGVFMHREMLKTGKFTCVDCHKGIAHVLPEIEQLDEIAPDTLEPTMRPPYNHSQMTLE</sequence>
<feature type="binding site" description="axial binding residue" evidence="14">
    <location>
        <position position="106"/>
    </location>
    <ligand>
        <name>heme</name>
        <dbReference type="ChEBI" id="CHEBI:30413"/>
        <label>1</label>
    </ligand>
    <ligandPart>
        <name>Fe</name>
        <dbReference type="ChEBI" id="CHEBI:18248"/>
    </ligandPart>
</feature>
<dbReference type="GO" id="GO:0020037">
    <property type="term" value="F:heme binding"/>
    <property type="evidence" value="ECO:0007669"/>
    <property type="project" value="InterPro"/>
</dbReference>
<name>A0A2T3JHD3_9GAMM</name>
<evidence type="ECO:0000256" key="1">
    <source>
        <dbReference type="ARBA" id="ARBA00004162"/>
    </source>
</evidence>
<feature type="domain" description="NapC/NirT cytochrome c N-terminal" evidence="16">
    <location>
        <begin position="22"/>
        <end position="190"/>
    </location>
</feature>
<dbReference type="GO" id="GO:0046872">
    <property type="term" value="F:metal ion binding"/>
    <property type="evidence" value="ECO:0007669"/>
    <property type="project" value="UniProtKB-KW"/>
</dbReference>
<dbReference type="InterPro" id="IPR038266">
    <property type="entry name" value="NapC/NirT_cytc_sf"/>
</dbReference>
<protein>
    <recommendedName>
        <fullName evidence="12">Cytochrome c-type protein</fullName>
    </recommendedName>
</protein>
<evidence type="ECO:0000256" key="11">
    <source>
        <dbReference type="ARBA" id="ARBA00023136"/>
    </source>
</evidence>
<feature type="binding site" description="covalent" evidence="13">
    <location>
        <position position="147"/>
    </location>
    <ligand>
        <name>heme</name>
        <dbReference type="ChEBI" id="CHEBI:30413"/>
        <label>3</label>
    </ligand>
</feature>
<evidence type="ECO:0000259" key="16">
    <source>
        <dbReference type="Pfam" id="PF03264"/>
    </source>
</evidence>
<dbReference type="PANTHER" id="PTHR30333:SF1">
    <property type="entry name" value="CYTOCHROME C-TYPE PROTEIN NAPC"/>
    <property type="match status" value="1"/>
</dbReference>
<evidence type="ECO:0000313" key="17">
    <source>
        <dbReference type="EMBL" id="PSU48331.1"/>
    </source>
</evidence>
<evidence type="ECO:0000256" key="4">
    <source>
        <dbReference type="ARBA" id="ARBA00022475"/>
    </source>
</evidence>
<keyword evidence="8 12" id="KW-0249">Electron transport</keyword>
<evidence type="ECO:0000256" key="8">
    <source>
        <dbReference type="ARBA" id="ARBA00022982"/>
    </source>
</evidence>
<evidence type="ECO:0000256" key="6">
    <source>
        <dbReference type="ARBA" id="ARBA00022692"/>
    </source>
</evidence>
<feature type="binding site" description="axial binding residue" evidence="14">
    <location>
        <position position="60"/>
    </location>
    <ligand>
        <name>heme</name>
        <dbReference type="ChEBI" id="CHEBI:30413"/>
        <label>1</label>
    </ligand>
    <ligandPart>
        <name>Fe</name>
        <dbReference type="ChEBI" id="CHEBI:18248"/>
    </ligandPart>
</feature>
<dbReference type="OrthoDB" id="9782159at2"/>
<feature type="binding site" description="covalent" evidence="13">
    <location>
        <position position="54"/>
    </location>
    <ligand>
        <name>heme</name>
        <dbReference type="ChEBI" id="CHEBI:30413"/>
        <label>1</label>
    </ligand>
</feature>
<dbReference type="GO" id="GO:0009061">
    <property type="term" value="P:anaerobic respiration"/>
    <property type="evidence" value="ECO:0007669"/>
    <property type="project" value="TreeGrafter"/>
</dbReference>
<evidence type="ECO:0000256" key="12">
    <source>
        <dbReference type="PIRNR" id="PIRNR000013"/>
    </source>
</evidence>
<dbReference type="InterPro" id="IPR024717">
    <property type="entry name" value="NapC/NirT/NrfH"/>
</dbReference>
<keyword evidence="7 12" id="KW-0479">Metal-binding</keyword>
<evidence type="ECO:0000313" key="18">
    <source>
        <dbReference type="Proteomes" id="UP000240987"/>
    </source>
</evidence>
<evidence type="ECO:0000256" key="7">
    <source>
        <dbReference type="ARBA" id="ARBA00022723"/>
    </source>
</evidence>
<evidence type="ECO:0000256" key="9">
    <source>
        <dbReference type="ARBA" id="ARBA00022989"/>
    </source>
</evidence>
<feature type="binding site" description="axial binding residue" evidence="14">
    <location>
        <position position="181"/>
    </location>
    <ligand>
        <name>heme</name>
        <dbReference type="ChEBI" id="CHEBI:30413"/>
        <label>4</label>
    </ligand>
    <ligandPart>
        <name>Fe</name>
        <dbReference type="ChEBI" id="CHEBI:18248"/>
    </ligandPart>
</feature>
<feature type="binding site" description="covalent" evidence="13">
    <location>
        <position position="57"/>
    </location>
    <ligand>
        <name>heme</name>
        <dbReference type="ChEBI" id="CHEBI:30413"/>
        <label>1</label>
    </ligand>
</feature>
<keyword evidence="3 12" id="KW-0813">Transport</keyword>
<dbReference type="PIRSF" id="PIRSF000013">
    <property type="entry name" value="4_hem_cytochrm_NapC"/>
    <property type="match status" value="1"/>
</dbReference>
<feature type="binding site" description="covalent" evidence="13">
    <location>
        <position position="84"/>
    </location>
    <ligand>
        <name>heme</name>
        <dbReference type="ChEBI" id="CHEBI:30413"/>
        <label>2</label>
    </ligand>
</feature>
<feature type="binding site" description="covalent" evidence="13">
    <location>
        <position position="177"/>
    </location>
    <ligand>
        <name>heme</name>
        <dbReference type="ChEBI" id="CHEBI:30413"/>
        <label>4</label>
    </ligand>
</feature>
<dbReference type="Gene3D" id="1.10.3820.10">
    <property type="entry name" value="Di-heme elbow motif domain"/>
    <property type="match status" value="1"/>
</dbReference>
<keyword evidence="11 15" id="KW-0472">Membrane</keyword>
<dbReference type="FunFam" id="1.10.3820.10:FF:000001">
    <property type="entry name" value="Cytochrome c-type protein"/>
    <property type="match status" value="1"/>
</dbReference>
<dbReference type="Pfam" id="PF03264">
    <property type="entry name" value="Cytochrom_NNT"/>
    <property type="match status" value="1"/>
</dbReference>
<dbReference type="AlphaFoldDB" id="A0A2T3JHD3"/>
<dbReference type="InterPro" id="IPR051174">
    <property type="entry name" value="Cytochrome_c-type_ET"/>
</dbReference>
<keyword evidence="4" id="KW-1003">Cell membrane</keyword>
<dbReference type="InterPro" id="IPR005126">
    <property type="entry name" value="NapC/NirT_cyt_c_N"/>
</dbReference>